<dbReference type="PROSITE" id="PS50928">
    <property type="entry name" value="ABC_TM1"/>
    <property type="match status" value="1"/>
</dbReference>
<comment type="similarity">
    <text evidence="2 10">Belongs to the binding-protein-dependent transport system permease family. MalFG subfamily.</text>
</comment>
<dbReference type="Pfam" id="PF16296">
    <property type="entry name" value="TM_PBP2_N"/>
    <property type="match status" value="1"/>
</dbReference>
<comment type="subcellular location">
    <subcellularLocation>
        <location evidence="1 9">Cell membrane</location>
        <topology evidence="1 9">Multi-pass membrane protein</topology>
    </subcellularLocation>
</comment>
<evidence type="ECO:0000256" key="9">
    <source>
        <dbReference type="RuleBase" id="RU363032"/>
    </source>
</evidence>
<feature type="transmembrane region" description="Helical" evidence="9">
    <location>
        <begin position="414"/>
        <end position="439"/>
    </location>
</feature>
<keyword evidence="3 9" id="KW-0813">Transport</keyword>
<sequence>MSTLSTTPADTDPSSASGSASGASSEPPTRRPGDGRSRRAGRLAEAASVGWKMLLVKILALGALDAVAVYAAMVLFTGDEPLAAGLVVAVAGLLTWIYLRRGALPAKYLAPGVFFLVIFQIFMVLYSGYVAFTNYSTGHNSSKEDAIEAIMLQNQERVPDSPTYPLTVAERFGQLSFAVVDPTDPDGQVLVGTAEQPLRPVDDAAVEGGEIVELGGHDILDFGERIERQEEITELAVPLGEDPNDGVLRTQDAQSAYQYVSQYVYDESADTMTNTATGTVYVDEGDGAFVSAEGEELMPGWRIAVGLDNFLRAATDSSIRGPLLSVTLWTFAFAFLSVATTFVLGLFLAVVFNDPRMRSRRYYRLIMILPYAFPGFLSALVWAGMLNEEFGFINNVLLGGIQIPWLTDPWLAKASILLVNLWLGFPYMFLVCTGALQALPEDLTEAAQMDGAKPFQAFRLIKLPLLLVSLAPLLISAFAFNFNNLTLVYMLTGGGPRDIEAGVNAGATDILITLVYKVAFVGADRDYGLASAFAILIFLLVGTVSVIAFRRTKSLEELN</sequence>
<comment type="function">
    <text evidence="10">Part of the ABC transporter complex MalEFGK involved in maltose/maltodextrin import. Probably responsible for the translocation of the substrate across the membrane.</text>
</comment>
<evidence type="ECO:0000256" key="11">
    <source>
        <dbReference type="SAM" id="MobiDB-lite"/>
    </source>
</evidence>
<protein>
    <recommendedName>
        <fullName evidence="10">Maltose/maltodextrin transport system permease protein</fullName>
    </recommendedName>
</protein>
<keyword evidence="7 9" id="KW-1133">Transmembrane helix</keyword>
<feature type="compositionally biased region" description="Low complexity" evidence="11">
    <location>
        <begin position="14"/>
        <end position="25"/>
    </location>
</feature>
<dbReference type="InterPro" id="IPR000515">
    <property type="entry name" value="MetI-like"/>
</dbReference>
<feature type="transmembrane region" description="Helical" evidence="9">
    <location>
        <begin position="328"/>
        <end position="353"/>
    </location>
</feature>
<evidence type="ECO:0000256" key="1">
    <source>
        <dbReference type="ARBA" id="ARBA00004651"/>
    </source>
</evidence>
<feature type="transmembrane region" description="Helical" evidence="9">
    <location>
        <begin position="365"/>
        <end position="385"/>
    </location>
</feature>
<evidence type="ECO:0000256" key="2">
    <source>
        <dbReference type="ARBA" id="ARBA00009047"/>
    </source>
</evidence>
<keyword evidence="14" id="KW-1185">Reference proteome</keyword>
<evidence type="ECO:0000259" key="12">
    <source>
        <dbReference type="PROSITE" id="PS50928"/>
    </source>
</evidence>
<keyword evidence="5 10" id="KW-0762">Sugar transport</keyword>
<dbReference type="SUPFAM" id="SSF160964">
    <property type="entry name" value="MalF N-terminal region-like"/>
    <property type="match status" value="1"/>
</dbReference>
<evidence type="ECO:0000256" key="8">
    <source>
        <dbReference type="ARBA" id="ARBA00023136"/>
    </source>
</evidence>
<dbReference type="Gene3D" id="3.10.650.10">
    <property type="entry name" value="MalF N-terminal region-like"/>
    <property type="match status" value="1"/>
</dbReference>
<name>A0ABP6RDU3_9MICC</name>
<dbReference type="InterPro" id="IPR035277">
    <property type="entry name" value="MalF_N"/>
</dbReference>
<feature type="region of interest" description="Disordered" evidence="11">
    <location>
        <begin position="1"/>
        <end position="39"/>
    </location>
</feature>
<accession>A0ABP6RDU3</accession>
<gene>
    <name evidence="13" type="ORF">GCM10020260_21000</name>
</gene>
<comment type="caution">
    <text evidence="13">The sequence shown here is derived from an EMBL/GenBank/DDBJ whole genome shotgun (WGS) entry which is preliminary data.</text>
</comment>
<evidence type="ECO:0000256" key="7">
    <source>
        <dbReference type="ARBA" id="ARBA00022989"/>
    </source>
</evidence>
<organism evidence="13 14">
    <name type="scientific">Nesterenkonia halobia</name>
    <dbReference type="NCBI Taxonomy" id="37922"/>
    <lineage>
        <taxon>Bacteria</taxon>
        <taxon>Bacillati</taxon>
        <taxon>Actinomycetota</taxon>
        <taxon>Actinomycetes</taxon>
        <taxon>Micrococcales</taxon>
        <taxon>Micrococcaceae</taxon>
        <taxon>Nesterenkonia</taxon>
    </lineage>
</organism>
<evidence type="ECO:0000256" key="6">
    <source>
        <dbReference type="ARBA" id="ARBA00022692"/>
    </source>
</evidence>
<dbReference type="PANTHER" id="PTHR47314:SF1">
    <property type="entry name" value="MALTOSE_MALTODEXTRIN TRANSPORT SYSTEM PERMEASE PROTEIN MALF"/>
    <property type="match status" value="1"/>
</dbReference>
<dbReference type="SUPFAM" id="SSF161098">
    <property type="entry name" value="MetI-like"/>
    <property type="match status" value="1"/>
</dbReference>
<dbReference type="InterPro" id="IPR032550">
    <property type="entry name" value="TM_PBP2_N"/>
</dbReference>
<feature type="transmembrane region" description="Helical" evidence="9">
    <location>
        <begin position="54"/>
        <end position="76"/>
    </location>
</feature>
<feature type="compositionally biased region" description="Polar residues" evidence="11">
    <location>
        <begin position="1"/>
        <end position="13"/>
    </location>
</feature>
<dbReference type="Proteomes" id="UP001501736">
    <property type="component" value="Unassembled WGS sequence"/>
</dbReference>
<evidence type="ECO:0000313" key="14">
    <source>
        <dbReference type="Proteomes" id="UP001501736"/>
    </source>
</evidence>
<feature type="compositionally biased region" description="Basic and acidic residues" evidence="11">
    <location>
        <begin position="28"/>
        <end position="37"/>
    </location>
</feature>
<dbReference type="EMBL" id="BAAAYG010000007">
    <property type="protein sequence ID" value="GAA3286345.1"/>
    <property type="molecule type" value="Genomic_DNA"/>
</dbReference>
<evidence type="ECO:0000256" key="10">
    <source>
        <dbReference type="RuleBase" id="RU367050"/>
    </source>
</evidence>
<dbReference type="Gene3D" id="1.20.58.370">
    <property type="entry name" value="MalF N-terminal region-like"/>
    <property type="match status" value="1"/>
</dbReference>
<dbReference type="Gene3D" id="1.10.3720.10">
    <property type="entry name" value="MetI-like"/>
    <property type="match status" value="1"/>
</dbReference>
<dbReference type="CDD" id="cd06261">
    <property type="entry name" value="TM_PBP2"/>
    <property type="match status" value="1"/>
</dbReference>
<dbReference type="RefSeq" id="WP_344721058.1">
    <property type="nucleotide sequence ID" value="NZ_BAAAYG010000007.1"/>
</dbReference>
<feature type="domain" description="ABC transmembrane type-1" evidence="12">
    <location>
        <begin position="327"/>
        <end position="548"/>
    </location>
</feature>
<feature type="transmembrane region" description="Helical" evidence="9">
    <location>
        <begin position="527"/>
        <end position="549"/>
    </location>
</feature>
<reference evidence="14" key="1">
    <citation type="journal article" date="2019" name="Int. J. Syst. Evol. Microbiol.">
        <title>The Global Catalogue of Microorganisms (GCM) 10K type strain sequencing project: providing services to taxonomists for standard genome sequencing and annotation.</title>
        <authorList>
            <consortium name="The Broad Institute Genomics Platform"/>
            <consortium name="The Broad Institute Genome Sequencing Center for Infectious Disease"/>
            <person name="Wu L."/>
            <person name="Ma J."/>
        </authorList>
    </citation>
    <scope>NUCLEOTIDE SEQUENCE [LARGE SCALE GENOMIC DNA]</scope>
    <source>
        <strain evidence="14">JCM 11483</strain>
    </source>
</reference>
<dbReference type="PANTHER" id="PTHR47314">
    <property type="entry name" value="MALTOSE/MALTODEXTRIN TRANSPORT SYSTEM PERMEASE PROTEIN MALF"/>
    <property type="match status" value="1"/>
</dbReference>
<feature type="transmembrane region" description="Helical" evidence="9">
    <location>
        <begin position="108"/>
        <end position="132"/>
    </location>
</feature>
<keyword evidence="6 9" id="KW-0812">Transmembrane</keyword>
<evidence type="ECO:0000256" key="4">
    <source>
        <dbReference type="ARBA" id="ARBA00022475"/>
    </source>
</evidence>
<evidence type="ECO:0000313" key="13">
    <source>
        <dbReference type="EMBL" id="GAA3286345.1"/>
    </source>
</evidence>
<keyword evidence="4 10" id="KW-1003">Cell membrane</keyword>
<dbReference type="InterPro" id="IPR035906">
    <property type="entry name" value="MetI-like_sf"/>
</dbReference>
<evidence type="ECO:0000256" key="5">
    <source>
        <dbReference type="ARBA" id="ARBA00022597"/>
    </source>
</evidence>
<keyword evidence="8 9" id="KW-0472">Membrane</keyword>
<feature type="transmembrane region" description="Helical" evidence="9">
    <location>
        <begin position="460"/>
        <end position="480"/>
    </location>
</feature>
<dbReference type="Pfam" id="PF00528">
    <property type="entry name" value="BPD_transp_1"/>
    <property type="match status" value="1"/>
</dbReference>
<evidence type="ECO:0000256" key="3">
    <source>
        <dbReference type="ARBA" id="ARBA00022448"/>
    </source>
</evidence>
<feature type="transmembrane region" description="Helical" evidence="9">
    <location>
        <begin position="82"/>
        <end position="99"/>
    </location>
</feature>
<proteinExistence type="inferred from homology"/>